<dbReference type="Proteomes" id="UP000017840">
    <property type="component" value="Unassembled WGS sequence"/>
</dbReference>
<feature type="region of interest" description="Disordered" evidence="1">
    <location>
        <begin position="238"/>
        <end position="258"/>
    </location>
</feature>
<feature type="region of interest" description="Disordered" evidence="1">
    <location>
        <begin position="270"/>
        <end position="289"/>
    </location>
</feature>
<dbReference type="PANTHER" id="PTHR31876">
    <property type="entry name" value="COV-LIKE PROTEIN 1"/>
    <property type="match status" value="1"/>
</dbReference>
<evidence type="ECO:0000256" key="1">
    <source>
        <dbReference type="SAM" id="MobiDB-lite"/>
    </source>
</evidence>
<keyword evidence="2" id="KW-0812">Transmembrane</keyword>
<keyword evidence="2" id="KW-0472">Membrane</keyword>
<evidence type="ECO:0000313" key="4">
    <source>
        <dbReference type="Proteomes" id="UP000017840"/>
    </source>
</evidence>
<feature type="transmembrane region" description="Helical" evidence="2">
    <location>
        <begin position="21"/>
        <end position="44"/>
    </location>
</feature>
<proteinExistence type="predicted"/>
<dbReference type="EMBL" id="ASGZ01000028">
    <property type="protein sequence ID" value="ESP88418.1"/>
    <property type="molecule type" value="Genomic_DNA"/>
</dbReference>
<protein>
    <recommendedName>
        <fullName evidence="5">DUF502 domain-containing protein</fullName>
    </recommendedName>
</protein>
<name>V4HEC1_9EURY</name>
<dbReference type="PANTHER" id="PTHR31876:SF26">
    <property type="entry name" value="PROTEIN LIKE COV 2"/>
    <property type="match status" value="1"/>
</dbReference>
<dbReference type="Pfam" id="PF04367">
    <property type="entry name" value="DUF502"/>
    <property type="match status" value="1"/>
</dbReference>
<dbReference type="AlphaFoldDB" id="V4HEC1"/>
<keyword evidence="4" id="KW-1185">Reference proteome</keyword>
<dbReference type="STRING" id="1324957.K933_08162"/>
<keyword evidence="2" id="KW-1133">Transmembrane helix</keyword>
<dbReference type="eggNOG" id="arCOG04755">
    <property type="taxonomic scope" value="Archaea"/>
</dbReference>
<accession>V4HEC1</accession>
<feature type="transmembrane region" description="Helical" evidence="2">
    <location>
        <begin position="85"/>
        <end position="112"/>
    </location>
</feature>
<evidence type="ECO:0000256" key="2">
    <source>
        <dbReference type="SAM" id="Phobius"/>
    </source>
</evidence>
<sequence>MAGSPSSNATESGESGDESRMGVLDVLMTGVAVLVPIVVTVYVLDVLLRFVIDAFQPFIGLLEYFDVIATVERNGFVSFLIEAEVYGQVVSVLTELIAVLILVGIVLLAGLVGRHRYGKRAIDYFDLMIAAVPGIGTVYKSARRMGDVMLDDEGAQNFKSIKLVECLNDDMYTLAFETSDSPPAIEDATGHEKMVSVFIPMAPNPVTGGFLTYLPEENVHDVDMTIDEGVRSILTSGIAADDGDEDGPEITDPREVTMADLKDVTDFRKLEDAVSSDSDDSDDRNRDDD</sequence>
<evidence type="ECO:0008006" key="5">
    <source>
        <dbReference type="Google" id="ProtNLM"/>
    </source>
</evidence>
<gene>
    <name evidence="3" type="ORF">K933_08162</name>
</gene>
<organism evidence="3 4">
    <name type="scientific">Candidatus Halobonum tyrrellensis G22</name>
    <dbReference type="NCBI Taxonomy" id="1324957"/>
    <lineage>
        <taxon>Archaea</taxon>
        <taxon>Methanobacteriati</taxon>
        <taxon>Methanobacteriota</taxon>
        <taxon>Stenosarchaea group</taxon>
        <taxon>Halobacteria</taxon>
        <taxon>Halobacteriales</taxon>
        <taxon>Haloferacaceae</taxon>
        <taxon>Candidatus Halobonum</taxon>
    </lineage>
</organism>
<comment type="caution">
    <text evidence="3">The sequence shown here is derived from an EMBL/GenBank/DDBJ whole genome shotgun (WGS) entry which is preliminary data.</text>
</comment>
<dbReference type="InterPro" id="IPR007462">
    <property type="entry name" value="COV1-like"/>
</dbReference>
<reference evidence="3 4" key="1">
    <citation type="journal article" date="2013" name="Genome Announc.">
        <title>Draft Genome Sequence of 'Candidatus Halobonum tyrrellensis' Strain G22, Isolated from the Hypersaline Waters of Lake Tyrrell, Australia.</title>
        <authorList>
            <person name="Ugalde J.A."/>
            <person name="Narasingarao P."/>
            <person name="Kuo S."/>
            <person name="Podell S."/>
            <person name="Allen E.E."/>
        </authorList>
    </citation>
    <scope>NUCLEOTIDE SEQUENCE [LARGE SCALE GENOMIC DNA]</scope>
    <source>
        <strain evidence="3 4">G22</strain>
    </source>
</reference>
<evidence type="ECO:0000313" key="3">
    <source>
        <dbReference type="EMBL" id="ESP88418.1"/>
    </source>
</evidence>
<dbReference type="RefSeq" id="WP_023394217.1">
    <property type="nucleotide sequence ID" value="NZ_ASGZ01000028.1"/>
</dbReference>